<dbReference type="VEuPathDB" id="FungiDB:TRICI_004686"/>
<evidence type="ECO:0000313" key="4">
    <source>
        <dbReference type="EMBL" id="KAA8908969.1"/>
    </source>
</evidence>
<feature type="coiled-coil region" evidence="3">
    <location>
        <begin position="116"/>
        <end position="143"/>
    </location>
</feature>
<dbReference type="GO" id="GO:0005737">
    <property type="term" value="C:cytoplasm"/>
    <property type="evidence" value="ECO:0007669"/>
    <property type="project" value="UniProtKB-SubCell"/>
</dbReference>
<evidence type="ECO:0008006" key="6">
    <source>
        <dbReference type="Google" id="ProtNLM"/>
    </source>
</evidence>
<evidence type="ECO:0000256" key="3">
    <source>
        <dbReference type="SAM" id="Coils"/>
    </source>
</evidence>
<sequence>MTKEQAAQVFETKDVDVSKADFSDNITNSPANSYRVKTIPETLDARIARLQREVEEVKILKKKETGEDASRMDELKSILDSLSSKGRGYDDENADQLHLYEGMGERRLADKTKMQLELTNRLLERYLNRFTDLETRLTKVEEKIGATNIKRPILPSIDELRNRINLVSNTPSGLEKAVANLKDLAIAVEKLKTAKQRPTSASAQQQQEVAVRDEEIDMKKVNEIYQRLPLVDNLSALVPVLIARLKSLQGIHADAEVSTEAMRDIDHTIQTIASEFKQWTETLHTVETKLREMDNKMKQNRQEISEWVQNMETRISKLTPDE</sequence>
<reference evidence="4" key="1">
    <citation type="journal article" date="2019" name="G3 (Bethesda)">
        <title>Genome Assemblies of Two Rare Opportunistic Yeast Pathogens: Diutina rugosa (syn. Candida rugosa) and Trichomonascus ciferrii (syn. Candida ciferrii).</title>
        <authorList>
            <person name="Mixao V."/>
            <person name="Saus E."/>
            <person name="Hansen A.P."/>
            <person name="Lass-Florl C."/>
            <person name="Gabaldon T."/>
        </authorList>
    </citation>
    <scope>NUCLEOTIDE SEQUENCE</scope>
    <source>
        <strain evidence="4">CBS 4856</strain>
    </source>
</reference>
<gene>
    <name evidence="4" type="ORF">TRICI_004686</name>
</gene>
<organism evidence="4 5">
    <name type="scientific">Trichomonascus ciferrii</name>
    <dbReference type="NCBI Taxonomy" id="44093"/>
    <lineage>
        <taxon>Eukaryota</taxon>
        <taxon>Fungi</taxon>
        <taxon>Dikarya</taxon>
        <taxon>Ascomycota</taxon>
        <taxon>Saccharomycotina</taxon>
        <taxon>Dipodascomycetes</taxon>
        <taxon>Dipodascales</taxon>
        <taxon>Trichomonascaceae</taxon>
        <taxon>Trichomonascus</taxon>
        <taxon>Trichomonascus ciferrii complex</taxon>
    </lineage>
</organism>
<keyword evidence="3" id="KW-0175">Coiled coil</keyword>
<dbReference type="Pfam" id="PF04912">
    <property type="entry name" value="Dynamitin"/>
    <property type="match status" value="1"/>
</dbReference>
<name>A0A642UZN5_9ASCO</name>
<comment type="caution">
    <text evidence="4">The sequence shown here is derived from an EMBL/GenBank/DDBJ whole genome shotgun (WGS) entry which is preliminary data.</text>
</comment>
<keyword evidence="2" id="KW-0963">Cytoplasm</keyword>
<protein>
    <recommendedName>
        <fullName evidence="6">Dynamitin domain-containing protein</fullName>
    </recommendedName>
</protein>
<feature type="coiled-coil region" evidence="3">
    <location>
        <begin position="283"/>
        <end position="310"/>
    </location>
</feature>
<comment type="subcellular location">
    <subcellularLocation>
        <location evidence="1">Cytoplasm</location>
    </subcellularLocation>
</comment>
<dbReference type="EMBL" id="SWFS01000354">
    <property type="protein sequence ID" value="KAA8908969.1"/>
    <property type="molecule type" value="Genomic_DNA"/>
</dbReference>
<accession>A0A642UZN5</accession>
<keyword evidence="5" id="KW-1185">Reference proteome</keyword>
<proteinExistence type="predicted"/>
<dbReference type="AlphaFoldDB" id="A0A642UZN5"/>
<dbReference type="GO" id="GO:0007017">
    <property type="term" value="P:microtubule-based process"/>
    <property type="evidence" value="ECO:0007669"/>
    <property type="project" value="InterPro"/>
</dbReference>
<dbReference type="OrthoDB" id="4977at2759"/>
<evidence type="ECO:0000256" key="1">
    <source>
        <dbReference type="ARBA" id="ARBA00004496"/>
    </source>
</evidence>
<dbReference type="InterPro" id="IPR028133">
    <property type="entry name" value="Dynamitin"/>
</dbReference>
<dbReference type="Proteomes" id="UP000761534">
    <property type="component" value="Unassembled WGS sequence"/>
</dbReference>
<evidence type="ECO:0000256" key="2">
    <source>
        <dbReference type="ARBA" id="ARBA00022490"/>
    </source>
</evidence>
<dbReference type="PANTHER" id="PTHR15346">
    <property type="entry name" value="DYNACTIN SUBUNIT"/>
    <property type="match status" value="1"/>
</dbReference>
<evidence type="ECO:0000313" key="5">
    <source>
        <dbReference type="Proteomes" id="UP000761534"/>
    </source>
</evidence>
<dbReference type="GO" id="GO:0005869">
    <property type="term" value="C:dynactin complex"/>
    <property type="evidence" value="ECO:0007669"/>
    <property type="project" value="InterPro"/>
</dbReference>